<accession>A0A1G2S3S9</accession>
<reference evidence="1 2" key="1">
    <citation type="journal article" date="2016" name="Nat. Commun.">
        <title>Thousands of microbial genomes shed light on interconnected biogeochemical processes in an aquifer system.</title>
        <authorList>
            <person name="Anantharaman K."/>
            <person name="Brown C.T."/>
            <person name="Hug L.A."/>
            <person name="Sharon I."/>
            <person name="Castelle C.J."/>
            <person name="Probst A.J."/>
            <person name="Thomas B.C."/>
            <person name="Singh A."/>
            <person name="Wilkins M.J."/>
            <person name="Karaoz U."/>
            <person name="Brodie E.L."/>
            <person name="Williams K.H."/>
            <person name="Hubbard S.S."/>
            <person name="Banfield J.F."/>
        </authorList>
    </citation>
    <scope>NUCLEOTIDE SEQUENCE [LARGE SCALE GENOMIC DNA]</scope>
</reference>
<dbReference type="AlphaFoldDB" id="A0A1G2S3S9"/>
<dbReference type="SUPFAM" id="SSF46785">
    <property type="entry name" value="Winged helix' DNA-binding domain"/>
    <property type="match status" value="1"/>
</dbReference>
<dbReference type="Proteomes" id="UP000176997">
    <property type="component" value="Unassembled WGS sequence"/>
</dbReference>
<dbReference type="InterPro" id="IPR036390">
    <property type="entry name" value="WH_DNA-bd_sf"/>
</dbReference>
<evidence type="ECO:0008006" key="3">
    <source>
        <dbReference type="Google" id="ProtNLM"/>
    </source>
</evidence>
<protein>
    <recommendedName>
        <fullName evidence="3">Transcription regulator PadR N-terminal domain-containing protein</fullName>
    </recommendedName>
</protein>
<proteinExistence type="predicted"/>
<evidence type="ECO:0000313" key="1">
    <source>
        <dbReference type="EMBL" id="OHA79754.1"/>
    </source>
</evidence>
<gene>
    <name evidence="1" type="ORF">A2675_04050</name>
</gene>
<sequence length="105" mass="12222">MSRQEKILRARFLRILGIFLNKPWSWYTEAAICSQANMLHRTVYPILTQMEDVGWLELKWILTPHGKHSRGRAFQATPKAIERGKQVFDEQSQKHQFSGAPIPTC</sequence>
<evidence type="ECO:0000313" key="2">
    <source>
        <dbReference type="Proteomes" id="UP000176997"/>
    </source>
</evidence>
<comment type="caution">
    <text evidence="1">The sequence shown here is derived from an EMBL/GenBank/DDBJ whole genome shotgun (WGS) entry which is preliminary data.</text>
</comment>
<name>A0A1G2S3S9_9BACT</name>
<dbReference type="EMBL" id="MHUS01000043">
    <property type="protein sequence ID" value="OHA79754.1"/>
    <property type="molecule type" value="Genomic_DNA"/>
</dbReference>
<organism evidence="1 2">
    <name type="scientific">Candidatus Yonathbacteria bacterium RIFCSPHIGHO2_01_FULL_51_10</name>
    <dbReference type="NCBI Taxonomy" id="1802723"/>
    <lineage>
        <taxon>Bacteria</taxon>
        <taxon>Candidatus Yonathiibacteriota</taxon>
    </lineage>
</organism>